<dbReference type="Pfam" id="PF04226">
    <property type="entry name" value="Transgly_assoc"/>
    <property type="match status" value="1"/>
</dbReference>
<gene>
    <name evidence="8" type="ORF">E7746_08855</name>
</gene>
<evidence type="ECO:0000313" key="8">
    <source>
        <dbReference type="EMBL" id="QCD35981.1"/>
    </source>
</evidence>
<comment type="subcellular location">
    <subcellularLocation>
        <location evidence="1">Cell membrane</location>
        <topology evidence="1">Multi-pass membrane protein</topology>
    </subcellularLocation>
</comment>
<dbReference type="KEGG" id="mgod:E7746_08855"/>
<evidence type="ECO:0000256" key="3">
    <source>
        <dbReference type="ARBA" id="ARBA00022475"/>
    </source>
</evidence>
<evidence type="ECO:0000256" key="6">
    <source>
        <dbReference type="ARBA" id="ARBA00023136"/>
    </source>
</evidence>
<protein>
    <submittedName>
        <fullName evidence="8">GlsB/YeaQ/YmgE family stress response membrane protein</fullName>
    </submittedName>
</protein>
<accession>A0A4P7VP02</accession>
<keyword evidence="9" id="KW-1185">Reference proteome</keyword>
<evidence type="ECO:0000256" key="1">
    <source>
        <dbReference type="ARBA" id="ARBA00004651"/>
    </source>
</evidence>
<dbReference type="GO" id="GO:0005886">
    <property type="term" value="C:plasma membrane"/>
    <property type="evidence" value="ECO:0007669"/>
    <property type="project" value="UniProtKB-SubCell"/>
</dbReference>
<reference evidence="8 9" key="1">
    <citation type="submission" date="2019-02" db="EMBL/GenBank/DDBJ databases">
        <title>Isolation and identification of novel species under the genus Muribaculum.</title>
        <authorList>
            <person name="Miyake S."/>
            <person name="Ding Y."/>
            <person name="Low A."/>
            <person name="Soh M."/>
            <person name="Seedorf H."/>
        </authorList>
    </citation>
    <scope>NUCLEOTIDE SEQUENCE [LARGE SCALE GENOMIC DNA]</scope>
    <source>
        <strain evidence="8 9">TLL-A4</strain>
    </source>
</reference>
<feature type="transmembrane region" description="Helical" evidence="7">
    <location>
        <begin position="27"/>
        <end position="49"/>
    </location>
</feature>
<dbReference type="RefSeq" id="WP_136410574.1">
    <property type="nucleotide sequence ID" value="NZ_CP039393.1"/>
</dbReference>
<keyword evidence="4 7" id="KW-0812">Transmembrane</keyword>
<dbReference type="InterPro" id="IPR007341">
    <property type="entry name" value="Transgly_assoc"/>
</dbReference>
<dbReference type="AlphaFoldDB" id="A0A4P7VP02"/>
<name>A0A4P7VP02_9BACT</name>
<dbReference type="Proteomes" id="UP000297031">
    <property type="component" value="Chromosome"/>
</dbReference>
<keyword evidence="5 7" id="KW-1133">Transmembrane helix</keyword>
<dbReference type="EMBL" id="CP039393">
    <property type="protein sequence ID" value="QCD35981.1"/>
    <property type="molecule type" value="Genomic_DNA"/>
</dbReference>
<evidence type="ECO:0000313" key="9">
    <source>
        <dbReference type="Proteomes" id="UP000297031"/>
    </source>
</evidence>
<evidence type="ECO:0000256" key="4">
    <source>
        <dbReference type="ARBA" id="ARBA00022692"/>
    </source>
</evidence>
<keyword evidence="3" id="KW-1003">Cell membrane</keyword>
<dbReference type="PANTHER" id="PTHR33884">
    <property type="entry name" value="UPF0410 PROTEIN YMGE"/>
    <property type="match status" value="1"/>
</dbReference>
<comment type="similarity">
    <text evidence="2">Belongs to the UPF0410 family.</text>
</comment>
<organism evidence="8 9">
    <name type="scientific">Muribaculum gordoncarteri</name>
    <dbReference type="NCBI Taxonomy" id="2530390"/>
    <lineage>
        <taxon>Bacteria</taxon>
        <taxon>Pseudomonadati</taxon>
        <taxon>Bacteroidota</taxon>
        <taxon>Bacteroidia</taxon>
        <taxon>Bacteroidales</taxon>
        <taxon>Muribaculaceae</taxon>
        <taxon>Muribaculum</taxon>
    </lineage>
</organism>
<dbReference type="OrthoDB" id="1684438at2"/>
<feature type="transmembrane region" description="Helical" evidence="7">
    <location>
        <begin position="56"/>
        <end position="77"/>
    </location>
</feature>
<evidence type="ECO:0000256" key="2">
    <source>
        <dbReference type="ARBA" id="ARBA00011006"/>
    </source>
</evidence>
<sequence length="83" mass="8653">MNFIWFILIGIVAGALAGKLMRGGGFGWILNLLLGIAGGVLGGWLFGLFGIHTDSIIGSLITSTVGAIVVLWIASLVNRSINK</sequence>
<proteinExistence type="inferred from homology"/>
<keyword evidence="6 7" id="KW-0472">Membrane</keyword>
<dbReference type="PANTHER" id="PTHR33884:SF3">
    <property type="entry name" value="UPF0410 PROTEIN YMGE"/>
    <property type="match status" value="1"/>
</dbReference>
<evidence type="ECO:0000256" key="5">
    <source>
        <dbReference type="ARBA" id="ARBA00022989"/>
    </source>
</evidence>
<evidence type="ECO:0000256" key="7">
    <source>
        <dbReference type="SAM" id="Phobius"/>
    </source>
</evidence>